<feature type="transmembrane region" description="Helical" evidence="1">
    <location>
        <begin position="40"/>
        <end position="63"/>
    </location>
</feature>
<evidence type="ECO:0000256" key="1">
    <source>
        <dbReference type="SAM" id="Phobius"/>
    </source>
</evidence>
<dbReference type="RefSeq" id="WP_127032543.1">
    <property type="nucleotide sequence ID" value="NZ_RZGR01000003.1"/>
</dbReference>
<accession>A0A3S0VP59</accession>
<keyword evidence="1" id="KW-0812">Transmembrane</keyword>
<comment type="caution">
    <text evidence="2">The sequence shown here is derived from an EMBL/GenBank/DDBJ whole genome shotgun (WGS) entry which is preliminary data.</text>
</comment>
<reference evidence="2 3" key="1">
    <citation type="submission" date="2018-12" db="EMBL/GenBank/DDBJ databases">
        <title>Legionella sp,whole genome shotgun sequence.</title>
        <authorList>
            <person name="Wu H."/>
        </authorList>
    </citation>
    <scope>NUCLEOTIDE SEQUENCE [LARGE SCALE GENOMIC DNA]</scope>
    <source>
        <strain evidence="3">km714</strain>
    </source>
</reference>
<keyword evidence="1" id="KW-0472">Membrane</keyword>
<evidence type="ECO:0000313" key="2">
    <source>
        <dbReference type="EMBL" id="RUQ90752.1"/>
    </source>
</evidence>
<sequence length="153" mass="16869">MKTSTSSLQSASYELNDARSSSNAVDAEDLLFTLKFIPRVLLNSVKFGACGMLLGWGCAYNFAELWKSFLTKHSQSVHGLEDYVPDDQRFLHMSRNQHFNQVTPSIASIAPTVGLIVGAGFGIWYGASKKTAEFMEDLNADRAERKNISGNLV</sequence>
<keyword evidence="1" id="KW-1133">Transmembrane helix</keyword>
<feature type="transmembrane region" description="Helical" evidence="1">
    <location>
        <begin position="106"/>
        <end position="127"/>
    </location>
</feature>
<dbReference type="AlphaFoldDB" id="A0A3S0VP59"/>
<keyword evidence="3" id="KW-1185">Reference proteome</keyword>
<proteinExistence type="predicted"/>
<dbReference type="OrthoDB" id="5637996at2"/>
<dbReference type="Proteomes" id="UP000288012">
    <property type="component" value="Unassembled WGS sequence"/>
</dbReference>
<name>A0A3S0VP59_9GAMM</name>
<gene>
    <name evidence="2" type="ORF">EKM59_01405</name>
</gene>
<evidence type="ECO:0000313" key="3">
    <source>
        <dbReference type="Proteomes" id="UP000288012"/>
    </source>
</evidence>
<protein>
    <submittedName>
        <fullName evidence="2">Uncharacterized protein</fullName>
    </submittedName>
</protein>
<organism evidence="2 3">
    <name type="scientific">Legionella septentrionalis</name>
    <dbReference type="NCBI Taxonomy" id="2498109"/>
    <lineage>
        <taxon>Bacteria</taxon>
        <taxon>Pseudomonadati</taxon>
        <taxon>Pseudomonadota</taxon>
        <taxon>Gammaproteobacteria</taxon>
        <taxon>Legionellales</taxon>
        <taxon>Legionellaceae</taxon>
        <taxon>Legionella</taxon>
    </lineage>
</organism>
<dbReference type="EMBL" id="RZGR01000003">
    <property type="protein sequence ID" value="RUQ90752.1"/>
    <property type="molecule type" value="Genomic_DNA"/>
</dbReference>